<dbReference type="PROSITE" id="PS50262">
    <property type="entry name" value="G_PROTEIN_RECEP_F1_2"/>
    <property type="match status" value="1"/>
</dbReference>
<evidence type="ECO:0000259" key="6">
    <source>
        <dbReference type="PROSITE" id="PS50262"/>
    </source>
</evidence>
<feature type="domain" description="G-protein coupled receptors family 1 profile" evidence="6">
    <location>
        <begin position="93"/>
        <end position="359"/>
    </location>
</feature>
<gene>
    <name evidence="7" type="ORF">ACJMK2_029642</name>
</gene>
<evidence type="ECO:0000256" key="3">
    <source>
        <dbReference type="ARBA" id="ARBA00022989"/>
    </source>
</evidence>
<evidence type="ECO:0000313" key="8">
    <source>
        <dbReference type="Proteomes" id="UP001634394"/>
    </source>
</evidence>
<dbReference type="PRINTS" id="PR00237">
    <property type="entry name" value="GPCRRHODOPSN"/>
</dbReference>
<dbReference type="AlphaFoldDB" id="A0ABD3XD55"/>
<feature type="transmembrane region" description="Helical" evidence="5">
    <location>
        <begin position="80"/>
        <end position="101"/>
    </location>
</feature>
<comment type="caution">
    <text evidence="7">The sequence shown here is derived from an EMBL/GenBank/DDBJ whole genome shotgun (WGS) entry which is preliminary data.</text>
</comment>
<proteinExistence type="predicted"/>
<dbReference type="SUPFAM" id="SSF81321">
    <property type="entry name" value="Family A G protein-coupled receptor-like"/>
    <property type="match status" value="1"/>
</dbReference>
<dbReference type="GO" id="GO:0016020">
    <property type="term" value="C:membrane"/>
    <property type="evidence" value="ECO:0007669"/>
    <property type="project" value="UniProtKB-SubCell"/>
</dbReference>
<keyword evidence="3 5" id="KW-1133">Transmembrane helix</keyword>
<sequence length="417" mass="48743">MTPQKNSVERHDMHVTLQDNETYWPNSSEHSLLNCSQDDRSLNPCLHLDNVFDDLDSGNDSYYFNVVFYLLHDYEKKDYIYFWTFLVIITTVANMLIVAVFVRKSMRTPTNIILLFIAISDSLTGLVTLPTYIHVFTRGIDGVVSLKESWCEAFMISKFYISKAFHTVSIWQTLLLGFQRLCCVWFPYKTKSWFAIRRILIAVAVITIYALVIHSYHLHKKKADKMDGWCQWQIEDPCVESCSFLWITLLLVNILPSGLLLVLTILIIQRLFHHNIQNSSFRAEHSREWSKQNKRASIIVVCIAIIFLIPEIPYGIFLLVTVIKTHSGNNVLTLRTNRFFHFAYEIAMLLGFHANFWVYTIMDKRFRDEVKSMFLYIMRNFLSERTTVPLTAVQISMNQGESHSKQRKDVNEQTAFV</sequence>
<dbReference type="InterPro" id="IPR017452">
    <property type="entry name" value="GPCR_Rhodpsn_7TM"/>
</dbReference>
<organism evidence="7 8">
    <name type="scientific">Sinanodonta woodiana</name>
    <name type="common">Chinese pond mussel</name>
    <name type="synonym">Anodonta woodiana</name>
    <dbReference type="NCBI Taxonomy" id="1069815"/>
    <lineage>
        <taxon>Eukaryota</taxon>
        <taxon>Metazoa</taxon>
        <taxon>Spiralia</taxon>
        <taxon>Lophotrochozoa</taxon>
        <taxon>Mollusca</taxon>
        <taxon>Bivalvia</taxon>
        <taxon>Autobranchia</taxon>
        <taxon>Heteroconchia</taxon>
        <taxon>Palaeoheterodonta</taxon>
        <taxon>Unionida</taxon>
        <taxon>Unionoidea</taxon>
        <taxon>Unionidae</taxon>
        <taxon>Unioninae</taxon>
        <taxon>Sinanodonta</taxon>
    </lineage>
</organism>
<evidence type="ECO:0000256" key="5">
    <source>
        <dbReference type="SAM" id="Phobius"/>
    </source>
</evidence>
<name>A0ABD3XD55_SINWO</name>
<dbReference type="Proteomes" id="UP001634394">
    <property type="component" value="Unassembled WGS sequence"/>
</dbReference>
<feature type="transmembrane region" description="Helical" evidence="5">
    <location>
        <begin position="244"/>
        <end position="268"/>
    </location>
</feature>
<keyword evidence="2 5" id="KW-0812">Transmembrane</keyword>
<feature type="transmembrane region" description="Helical" evidence="5">
    <location>
        <begin position="296"/>
        <end position="322"/>
    </location>
</feature>
<comment type="subcellular location">
    <subcellularLocation>
        <location evidence="1">Membrane</location>
    </subcellularLocation>
</comment>
<dbReference type="PANTHER" id="PTHR47023">
    <property type="entry name" value="SEX PEPTIDE RECEPTOR"/>
    <property type="match status" value="1"/>
</dbReference>
<feature type="transmembrane region" description="Helical" evidence="5">
    <location>
        <begin position="342"/>
        <end position="362"/>
    </location>
</feature>
<dbReference type="Pfam" id="PF00001">
    <property type="entry name" value="7tm_1"/>
    <property type="match status" value="1"/>
</dbReference>
<feature type="transmembrane region" description="Helical" evidence="5">
    <location>
        <begin position="113"/>
        <end position="133"/>
    </location>
</feature>
<evidence type="ECO:0000256" key="4">
    <source>
        <dbReference type="ARBA" id="ARBA00023136"/>
    </source>
</evidence>
<protein>
    <recommendedName>
        <fullName evidence="6">G-protein coupled receptors family 1 profile domain-containing protein</fullName>
    </recommendedName>
</protein>
<dbReference type="InterPro" id="IPR000276">
    <property type="entry name" value="GPCR_Rhodpsn"/>
</dbReference>
<dbReference type="Gene3D" id="1.20.1070.10">
    <property type="entry name" value="Rhodopsin 7-helix transmembrane proteins"/>
    <property type="match status" value="1"/>
</dbReference>
<dbReference type="InterPro" id="IPR053071">
    <property type="entry name" value="GPCR1-related_rcpt"/>
</dbReference>
<feature type="transmembrane region" description="Helical" evidence="5">
    <location>
        <begin position="168"/>
        <end position="187"/>
    </location>
</feature>
<feature type="transmembrane region" description="Helical" evidence="5">
    <location>
        <begin position="199"/>
        <end position="218"/>
    </location>
</feature>
<keyword evidence="4 5" id="KW-0472">Membrane</keyword>
<dbReference type="CDD" id="cd14978">
    <property type="entry name" value="7tmA_FMRFamide_R-like"/>
    <property type="match status" value="1"/>
</dbReference>
<keyword evidence="8" id="KW-1185">Reference proteome</keyword>
<dbReference type="PANTHER" id="PTHR47023:SF1">
    <property type="entry name" value="SEX PEPTIDE RECEPTOR"/>
    <property type="match status" value="1"/>
</dbReference>
<evidence type="ECO:0000313" key="7">
    <source>
        <dbReference type="EMBL" id="KAL3883368.1"/>
    </source>
</evidence>
<evidence type="ECO:0000256" key="1">
    <source>
        <dbReference type="ARBA" id="ARBA00004370"/>
    </source>
</evidence>
<reference evidence="7 8" key="1">
    <citation type="submission" date="2024-11" db="EMBL/GenBank/DDBJ databases">
        <title>Chromosome-level genome assembly of the freshwater bivalve Anodonta woodiana.</title>
        <authorList>
            <person name="Chen X."/>
        </authorList>
    </citation>
    <scope>NUCLEOTIDE SEQUENCE [LARGE SCALE GENOMIC DNA]</scope>
    <source>
        <strain evidence="7">MN2024</strain>
        <tissue evidence="7">Gills</tissue>
    </source>
</reference>
<dbReference type="EMBL" id="JBJQND010000003">
    <property type="protein sequence ID" value="KAL3883368.1"/>
    <property type="molecule type" value="Genomic_DNA"/>
</dbReference>
<accession>A0ABD3XD55</accession>
<evidence type="ECO:0000256" key="2">
    <source>
        <dbReference type="ARBA" id="ARBA00022692"/>
    </source>
</evidence>